<keyword evidence="11" id="KW-0378">Hydrolase</keyword>
<evidence type="ECO:0000256" key="1">
    <source>
        <dbReference type="ARBA" id="ARBA00004711"/>
    </source>
</evidence>
<feature type="active site" evidence="11">
    <location>
        <position position="27"/>
    </location>
</feature>
<dbReference type="InterPro" id="IPR017968">
    <property type="entry name" value="Acylphosphatase_CS"/>
</dbReference>
<organism evidence="14 15">
    <name type="scientific">Candidatus Mediterraneibacter quadrami</name>
    <dbReference type="NCBI Taxonomy" id="2838684"/>
    <lineage>
        <taxon>Bacteria</taxon>
        <taxon>Bacillati</taxon>
        <taxon>Bacillota</taxon>
        <taxon>Clostridia</taxon>
        <taxon>Lachnospirales</taxon>
        <taxon>Lachnospiraceae</taxon>
        <taxon>Mediterraneibacter</taxon>
    </lineage>
</organism>
<proteinExistence type="inferred from homology"/>
<comment type="similarity">
    <text evidence="2">Belongs to the acylphosphatase family.</text>
</comment>
<keyword evidence="5" id="KW-0479">Metal-binding</keyword>
<dbReference type="Gene3D" id="3.30.420.360">
    <property type="match status" value="1"/>
</dbReference>
<protein>
    <recommendedName>
        <fullName evidence="10">Carbamoyltransferase</fullName>
        <ecNumber evidence="10">6.2.-.-</ecNumber>
    </recommendedName>
</protein>
<dbReference type="Proteomes" id="UP000823909">
    <property type="component" value="Unassembled WGS sequence"/>
</dbReference>
<dbReference type="Pfam" id="PF01300">
    <property type="entry name" value="Sua5_yciO_yrdC"/>
    <property type="match status" value="1"/>
</dbReference>
<dbReference type="Gene3D" id="3.90.870.50">
    <property type="match status" value="1"/>
</dbReference>
<evidence type="ECO:0000256" key="5">
    <source>
        <dbReference type="ARBA" id="ARBA00022723"/>
    </source>
</evidence>
<feature type="domain" description="Acylphosphatase-like" evidence="12">
    <location>
        <begin position="12"/>
        <end position="98"/>
    </location>
</feature>
<keyword evidence="7" id="KW-0862">Zinc</keyword>
<dbReference type="PROSITE" id="PS00150">
    <property type="entry name" value="ACYLPHOSPHATASE_1"/>
    <property type="match status" value="1"/>
</dbReference>
<dbReference type="InterPro" id="IPR055128">
    <property type="entry name" value="HypF_C_2"/>
</dbReference>
<gene>
    <name evidence="14" type="primary">hypF</name>
    <name evidence="14" type="ORF">H9910_08265</name>
</gene>
<dbReference type="GO" id="GO:0003998">
    <property type="term" value="F:acylphosphatase activity"/>
    <property type="evidence" value="ECO:0007669"/>
    <property type="project" value="UniProtKB-EC"/>
</dbReference>
<dbReference type="InterPro" id="IPR006070">
    <property type="entry name" value="Sua5-like_dom"/>
</dbReference>
<dbReference type="AlphaFoldDB" id="A0A9D2RFP7"/>
<dbReference type="Pfam" id="PF17788">
    <property type="entry name" value="HypF_C"/>
    <property type="match status" value="1"/>
</dbReference>
<evidence type="ECO:0000256" key="7">
    <source>
        <dbReference type="ARBA" id="ARBA00022833"/>
    </source>
</evidence>
<dbReference type="InterPro" id="IPR017945">
    <property type="entry name" value="DHBP_synth_RibB-like_a/b_dom"/>
</dbReference>
<dbReference type="Pfam" id="PF22521">
    <property type="entry name" value="HypF_C_2"/>
    <property type="match status" value="1"/>
</dbReference>
<evidence type="ECO:0000256" key="6">
    <source>
        <dbReference type="ARBA" id="ARBA00022771"/>
    </source>
</evidence>
<evidence type="ECO:0000259" key="12">
    <source>
        <dbReference type="PROSITE" id="PS51160"/>
    </source>
</evidence>
<dbReference type="InterPro" id="IPR051060">
    <property type="entry name" value="Carbamoyltrans_HypF-like"/>
</dbReference>
<dbReference type="SUPFAM" id="SSF54975">
    <property type="entry name" value="Acylphosphatase/BLUF domain-like"/>
    <property type="match status" value="1"/>
</dbReference>
<dbReference type="PANTHER" id="PTHR42959:SF1">
    <property type="entry name" value="CARBAMOYLTRANSFERASE HYPF"/>
    <property type="match status" value="1"/>
</dbReference>
<comment type="catalytic activity">
    <reaction evidence="8 11">
        <text>an acyl phosphate + H2O = a carboxylate + phosphate + H(+)</text>
        <dbReference type="Rhea" id="RHEA:14965"/>
        <dbReference type="ChEBI" id="CHEBI:15377"/>
        <dbReference type="ChEBI" id="CHEBI:15378"/>
        <dbReference type="ChEBI" id="CHEBI:29067"/>
        <dbReference type="ChEBI" id="CHEBI:43474"/>
        <dbReference type="ChEBI" id="CHEBI:59918"/>
        <dbReference type="EC" id="3.6.1.7"/>
    </reaction>
</comment>
<reference evidence="14" key="2">
    <citation type="submission" date="2021-04" db="EMBL/GenBank/DDBJ databases">
        <authorList>
            <person name="Gilroy R."/>
        </authorList>
    </citation>
    <scope>NUCLEOTIDE SEQUENCE</scope>
    <source>
        <strain evidence="14">ChiBcec15-3976</strain>
    </source>
</reference>
<dbReference type="PIRSF" id="PIRSF006256">
    <property type="entry name" value="CMPcnvr_hdrg_mat"/>
    <property type="match status" value="1"/>
</dbReference>
<evidence type="ECO:0000259" key="13">
    <source>
        <dbReference type="PROSITE" id="PS51163"/>
    </source>
</evidence>
<dbReference type="GO" id="GO:0051604">
    <property type="term" value="P:protein maturation"/>
    <property type="evidence" value="ECO:0007669"/>
    <property type="project" value="TreeGrafter"/>
</dbReference>
<evidence type="ECO:0000256" key="3">
    <source>
        <dbReference type="ARBA" id="ARBA00008097"/>
    </source>
</evidence>
<dbReference type="InterPro" id="IPR036046">
    <property type="entry name" value="Acylphosphatase-like_dom_sf"/>
</dbReference>
<dbReference type="Pfam" id="PF07503">
    <property type="entry name" value="zf-HYPF"/>
    <property type="match status" value="2"/>
</dbReference>
<evidence type="ECO:0000256" key="11">
    <source>
        <dbReference type="PROSITE-ProRule" id="PRU00520"/>
    </source>
</evidence>
<dbReference type="GO" id="GO:0008270">
    <property type="term" value="F:zinc ion binding"/>
    <property type="evidence" value="ECO:0007669"/>
    <property type="project" value="UniProtKB-KW"/>
</dbReference>
<evidence type="ECO:0000313" key="15">
    <source>
        <dbReference type="Proteomes" id="UP000823909"/>
    </source>
</evidence>
<dbReference type="PROSITE" id="PS51163">
    <property type="entry name" value="YRDC"/>
    <property type="match status" value="1"/>
</dbReference>
<dbReference type="SUPFAM" id="SSF55821">
    <property type="entry name" value="YrdC/RibB"/>
    <property type="match status" value="1"/>
</dbReference>
<evidence type="ECO:0000256" key="10">
    <source>
        <dbReference type="PIRNR" id="PIRNR006256"/>
    </source>
</evidence>
<dbReference type="EC" id="6.2.-.-" evidence="10"/>
<comment type="caution">
    <text evidence="14">The sequence shown here is derived from an EMBL/GenBank/DDBJ whole genome shotgun (WGS) entry which is preliminary data.</text>
</comment>
<dbReference type="NCBIfam" id="TIGR00143">
    <property type="entry name" value="hypF"/>
    <property type="match status" value="1"/>
</dbReference>
<reference evidence="14" key="1">
    <citation type="journal article" date="2021" name="PeerJ">
        <title>Extensive microbial diversity within the chicken gut microbiome revealed by metagenomics and culture.</title>
        <authorList>
            <person name="Gilroy R."/>
            <person name="Ravi A."/>
            <person name="Getino M."/>
            <person name="Pursley I."/>
            <person name="Horton D.L."/>
            <person name="Alikhan N.F."/>
            <person name="Baker D."/>
            <person name="Gharbi K."/>
            <person name="Hall N."/>
            <person name="Watson M."/>
            <person name="Adriaenssens E.M."/>
            <person name="Foster-Nyarko E."/>
            <person name="Jarju S."/>
            <person name="Secka A."/>
            <person name="Antonio M."/>
            <person name="Oren A."/>
            <person name="Chaudhuri R.R."/>
            <person name="La Ragione R."/>
            <person name="Hildebrand F."/>
            <person name="Pallen M.J."/>
        </authorList>
    </citation>
    <scope>NUCLEOTIDE SEQUENCE</scope>
    <source>
        <strain evidence="14">ChiBcec15-3976</strain>
    </source>
</reference>
<dbReference type="GO" id="GO:0016743">
    <property type="term" value="F:carboxyl- or carbamoyltransferase activity"/>
    <property type="evidence" value="ECO:0007669"/>
    <property type="project" value="UniProtKB-UniRule"/>
</dbReference>
<comment type="pathway">
    <text evidence="1">Protein modification; [NiFe] hydrogenase maturation.</text>
</comment>
<dbReference type="Gene3D" id="3.30.420.40">
    <property type="match status" value="1"/>
</dbReference>
<dbReference type="PANTHER" id="PTHR42959">
    <property type="entry name" value="CARBAMOYLTRANSFERASE"/>
    <property type="match status" value="1"/>
</dbReference>
<feature type="active site" evidence="11">
    <location>
        <position position="45"/>
    </location>
</feature>
<dbReference type="InterPro" id="IPR001792">
    <property type="entry name" value="Acylphosphatase-like_dom"/>
</dbReference>
<evidence type="ECO:0000256" key="8">
    <source>
        <dbReference type="ARBA" id="ARBA00047645"/>
    </source>
</evidence>
<dbReference type="GO" id="GO:0016874">
    <property type="term" value="F:ligase activity"/>
    <property type="evidence" value="ECO:0007669"/>
    <property type="project" value="UniProtKB-UniRule"/>
</dbReference>
<dbReference type="InterPro" id="IPR004421">
    <property type="entry name" value="Carbamoyltransferase_HypF"/>
</dbReference>
<dbReference type="PROSITE" id="PS51160">
    <property type="entry name" value="ACYLPHOSPHATASE_3"/>
    <property type="match status" value="1"/>
</dbReference>
<dbReference type="Pfam" id="PF00708">
    <property type="entry name" value="Acylphosphatase"/>
    <property type="match status" value="1"/>
</dbReference>
<name>A0A9D2RFP7_9FIRM</name>
<evidence type="ECO:0000313" key="14">
    <source>
        <dbReference type="EMBL" id="HJD42985.1"/>
    </source>
</evidence>
<comment type="similarity">
    <text evidence="3 10">Belongs to the carbamoyltransferase HypF family.</text>
</comment>
<dbReference type="Gene3D" id="3.30.110.120">
    <property type="match status" value="1"/>
</dbReference>
<feature type="domain" description="YrdC-like" evidence="13">
    <location>
        <begin position="208"/>
        <end position="405"/>
    </location>
</feature>
<dbReference type="GO" id="GO:0003725">
    <property type="term" value="F:double-stranded RNA binding"/>
    <property type="evidence" value="ECO:0007669"/>
    <property type="project" value="InterPro"/>
</dbReference>
<keyword evidence="6" id="KW-0863">Zinc-finger</keyword>
<evidence type="ECO:0000256" key="4">
    <source>
        <dbReference type="ARBA" id="ARBA00022598"/>
    </source>
</evidence>
<keyword evidence="4 14" id="KW-0436">Ligase</keyword>
<dbReference type="EMBL" id="DWUU01000048">
    <property type="protein sequence ID" value="HJD42985.1"/>
    <property type="molecule type" value="Genomic_DNA"/>
</dbReference>
<dbReference type="InterPro" id="IPR011125">
    <property type="entry name" value="Znf_HypF"/>
</dbReference>
<accession>A0A9D2RFP7</accession>
<sequence>MNQIHGEAAIKQIHIEIEGIVQGVGFRPFLHRLADGHRITGWVRNTSAGLEGVLQGTARDLESFQAKLQDDAPPMAQIEAVRTSDISSGPFDRFTIRESHIRPGATLVSPDMVMCPECEAELYDPADRRYRYPFINCTNCGPRYTIIEDLPYDRARTVMNEFTMCPDCAAEYNDIRNRRYHAQPDCCGTCGPEVFYTGTSEKTSVSGDDAFRRSQKLLAAGGILAVKGIGGIHLACDALNPEAVKKLRERKHRPEKPLALMCHSLESARRICEITPAEEKLLTGPERPIVLLAKKNAGHSAPGDERIRQALDLLSFSPGLGVMLPYTPLHALLLDGTSGGPDILVMTSGNISGCPVLTDNEEALSALKDVADGFLLHNRRIRNRCDDSLIMEWQGAPYFLRRSRGYAPAPVTSALCRKDADGIFAMGAEQKASFALGRDSHIFLSPYIGDLKNAETFKHYTEALGTYEKLFRLKPSLCVCDLHPDYLSTGEARRRAAAGGIPLMQVQHHWAHMVSCMADNDLSGPCFGIIWDGTGLGTDGTIWGGEFLVGDAASFRRAGSIRPVALPGGDRAVYEIGRIALSLVYDTFHTESPDPGTALETALAAVPLPEDKRWMLVKLLDHAGGTSFCKAAAPQSSSVPAASSIGRLFDGVCALITGRGEVSYDGEGAALVEALSPEEASGPDGTFYEVHFYEQNDLRIFDTRPMIHNLLNDIRDGISPGLTAMRFMNTLIRMALDQCRALNPGGLPVVLSGGVFQNRFLLHGLTAELERLGYKVYTHHRISTNDEGICLGQLAIACTKRRIEHVSGNANENQ</sequence>
<evidence type="ECO:0000256" key="2">
    <source>
        <dbReference type="ARBA" id="ARBA00005614"/>
    </source>
</evidence>
<dbReference type="InterPro" id="IPR041440">
    <property type="entry name" value="HypF_C"/>
</dbReference>
<comment type="catalytic activity">
    <reaction evidence="9">
        <text>C-terminal L-cysteinyl-[HypE protein] + carbamoyl phosphate + ATP + H2O = C-terminal S-carboxamide-L-cysteinyl-[HypE protein] + AMP + phosphate + diphosphate + H(+)</text>
        <dbReference type="Rhea" id="RHEA:55636"/>
        <dbReference type="Rhea" id="RHEA-COMP:14247"/>
        <dbReference type="Rhea" id="RHEA-COMP:14392"/>
        <dbReference type="ChEBI" id="CHEBI:15377"/>
        <dbReference type="ChEBI" id="CHEBI:15378"/>
        <dbReference type="ChEBI" id="CHEBI:30616"/>
        <dbReference type="ChEBI" id="CHEBI:33019"/>
        <dbReference type="ChEBI" id="CHEBI:43474"/>
        <dbReference type="ChEBI" id="CHEBI:58228"/>
        <dbReference type="ChEBI" id="CHEBI:76913"/>
        <dbReference type="ChEBI" id="CHEBI:139126"/>
        <dbReference type="ChEBI" id="CHEBI:456215"/>
    </reaction>
</comment>
<evidence type="ECO:0000256" key="9">
    <source>
        <dbReference type="ARBA" id="ARBA00048220"/>
    </source>
</evidence>